<dbReference type="GeneID" id="113509828"/>
<protein>
    <submittedName>
        <fullName evidence="10">Major facilitator superfamily domain-containing protein 6-A</fullName>
    </submittedName>
</protein>
<dbReference type="InterPro" id="IPR024989">
    <property type="entry name" value="MFS_assoc_dom"/>
</dbReference>
<feature type="transmembrane region" description="Helical" evidence="7">
    <location>
        <begin position="474"/>
        <end position="491"/>
    </location>
</feature>
<accession>A0ABM3MTZ8</accession>
<dbReference type="RefSeq" id="XP_052754843.1">
    <property type="nucleotide sequence ID" value="XM_052898883.1"/>
</dbReference>
<dbReference type="InterPro" id="IPR051717">
    <property type="entry name" value="MFS_MFSD6"/>
</dbReference>
<feature type="domain" description="Major facilitator superfamily associated" evidence="8">
    <location>
        <begin position="61"/>
        <end position="565"/>
    </location>
</feature>
<feature type="transmembrane region" description="Helical" evidence="7">
    <location>
        <begin position="125"/>
        <end position="144"/>
    </location>
</feature>
<dbReference type="SUPFAM" id="SSF103473">
    <property type="entry name" value="MFS general substrate transporter"/>
    <property type="match status" value="1"/>
</dbReference>
<feature type="transmembrane region" description="Helical" evidence="7">
    <location>
        <begin position="66"/>
        <end position="85"/>
    </location>
</feature>
<feature type="region of interest" description="Disordered" evidence="6">
    <location>
        <begin position="638"/>
        <end position="678"/>
    </location>
</feature>
<keyword evidence="4 7" id="KW-1133">Transmembrane helix</keyword>
<comment type="similarity">
    <text evidence="2">Belongs to the major facilitator superfamily. MFSD6 family.</text>
</comment>
<feature type="region of interest" description="Disordered" evidence="6">
    <location>
        <begin position="340"/>
        <end position="360"/>
    </location>
</feature>
<evidence type="ECO:0000256" key="5">
    <source>
        <dbReference type="ARBA" id="ARBA00023136"/>
    </source>
</evidence>
<dbReference type="PANTHER" id="PTHR16172:SF2">
    <property type="entry name" value="MAJOR FACILITATOR SUPERFAMILY DOMAIN-CONTAINING PROTEIN 6"/>
    <property type="match status" value="1"/>
</dbReference>
<dbReference type="Gene3D" id="1.20.1250.20">
    <property type="entry name" value="MFS general substrate transporter like domains"/>
    <property type="match status" value="2"/>
</dbReference>
<sequence length="678" mass="73848">MEPQAAPPASQPARPLVHPDEYGEVDTSRYPAPKEATHKVRGRSDLLELMCGADAVDPELLTVKTFYFFFYSAFGSLFPLMGVYFKQMGMNAGQCGLLIGTRPFVEFLSAPFWGSLADRWQKGRMLLLASLGAWVVFTLPLSWVQPAAVACVQPMANSSSYELVAPKYDEEWPATTRKFKGPTGAGREGSPLPVSDAKNYDPEKQSDWVTPLHSYIVYRTPDIQKTFFLLLLLVVIGEFFSAPAITLADSAVITLLGEDADRYGHQRMFGSLGWGLAMFFVGIALDHSTAFSSHPCGGPQRYEKNYTICFATFSVLMGAALMTASQIKFKYEFASPEINTTEAPPAPSEPTHEEKMQQQLAEQLQLPGLDTSAPQPRQPPLQHAKVFAQTTREMPEWVTVLRQFQNVKAASFLLVAWFMGFGIGLIFTFLFWHLQDIGGSPTLFGVASVINHISEIFAYFFSFKLITQMGHVKVLCLGLAGNVLRFLYISWLEDPWWVLPFEFVQGVTHAAVWAACCSYIAHGAPPRLRSSAQGVLQGLHHGLGRGCGAVIGGIAVAKWGTTRTFAGYGLLCAVALAAFAFVNFRGEPEADGVGVDEEARAVAEAGVLAPHGVPSNPLPRALSSTRLADLAHHDSYGATQSYSGADSLGVPGQAPPQPSPARPANPFLADQHSVPAYR</sequence>
<feature type="transmembrane region" description="Helical" evidence="7">
    <location>
        <begin position="305"/>
        <end position="324"/>
    </location>
</feature>
<gene>
    <name evidence="10" type="primary">LOC113509828</name>
</gene>
<evidence type="ECO:0000256" key="1">
    <source>
        <dbReference type="ARBA" id="ARBA00004141"/>
    </source>
</evidence>
<evidence type="ECO:0000313" key="10">
    <source>
        <dbReference type="RefSeq" id="XP_052754843.1"/>
    </source>
</evidence>
<feature type="transmembrane region" description="Helical" evidence="7">
    <location>
        <begin position="444"/>
        <end position="462"/>
    </location>
</feature>
<evidence type="ECO:0000256" key="7">
    <source>
        <dbReference type="SAM" id="Phobius"/>
    </source>
</evidence>
<feature type="transmembrane region" description="Helical" evidence="7">
    <location>
        <begin position="227"/>
        <end position="256"/>
    </location>
</feature>
<feature type="transmembrane region" description="Helical" evidence="7">
    <location>
        <begin position="268"/>
        <end position="285"/>
    </location>
</feature>
<keyword evidence="9" id="KW-1185">Reference proteome</keyword>
<keyword evidence="3 7" id="KW-0812">Transmembrane</keyword>
<feature type="compositionally biased region" description="Pro residues" evidence="6">
    <location>
        <begin position="1"/>
        <end position="10"/>
    </location>
</feature>
<feature type="region of interest" description="Disordered" evidence="6">
    <location>
        <begin position="176"/>
        <end position="202"/>
    </location>
</feature>
<organism evidence="9 10">
    <name type="scientific">Galleria mellonella</name>
    <name type="common">Greater wax moth</name>
    <dbReference type="NCBI Taxonomy" id="7137"/>
    <lineage>
        <taxon>Eukaryota</taxon>
        <taxon>Metazoa</taxon>
        <taxon>Ecdysozoa</taxon>
        <taxon>Arthropoda</taxon>
        <taxon>Hexapoda</taxon>
        <taxon>Insecta</taxon>
        <taxon>Pterygota</taxon>
        <taxon>Neoptera</taxon>
        <taxon>Endopterygota</taxon>
        <taxon>Lepidoptera</taxon>
        <taxon>Glossata</taxon>
        <taxon>Ditrysia</taxon>
        <taxon>Pyraloidea</taxon>
        <taxon>Pyralidae</taxon>
        <taxon>Galleriinae</taxon>
        <taxon>Galleria</taxon>
    </lineage>
</organism>
<dbReference type="InterPro" id="IPR036259">
    <property type="entry name" value="MFS_trans_sf"/>
</dbReference>
<feature type="region of interest" description="Disordered" evidence="6">
    <location>
        <begin position="1"/>
        <end position="29"/>
    </location>
</feature>
<evidence type="ECO:0000256" key="3">
    <source>
        <dbReference type="ARBA" id="ARBA00022692"/>
    </source>
</evidence>
<comment type="subcellular location">
    <subcellularLocation>
        <location evidence="1">Membrane</location>
        <topology evidence="1">Multi-pass membrane protein</topology>
    </subcellularLocation>
</comment>
<evidence type="ECO:0000256" key="6">
    <source>
        <dbReference type="SAM" id="MobiDB-lite"/>
    </source>
</evidence>
<feature type="compositionally biased region" description="Pro residues" evidence="6">
    <location>
        <begin position="653"/>
        <end position="663"/>
    </location>
</feature>
<feature type="transmembrane region" description="Helical" evidence="7">
    <location>
        <begin position="412"/>
        <end position="432"/>
    </location>
</feature>
<proteinExistence type="inferred from homology"/>
<dbReference type="Pfam" id="PF12832">
    <property type="entry name" value="MFS_1_like"/>
    <property type="match status" value="1"/>
</dbReference>
<reference evidence="10" key="1">
    <citation type="submission" date="2025-08" db="UniProtKB">
        <authorList>
            <consortium name="RefSeq"/>
        </authorList>
    </citation>
    <scope>IDENTIFICATION</scope>
    <source>
        <tissue evidence="10">Whole larvae</tissue>
    </source>
</reference>
<dbReference type="CDD" id="cd17335">
    <property type="entry name" value="MFS_MFSD6"/>
    <property type="match status" value="1"/>
</dbReference>
<evidence type="ECO:0000256" key="2">
    <source>
        <dbReference type="ARBA" id="ARBA00005241"/>
    </source>
</evidence>
<dbReference type="Proteomes" id="UP001652740">
    <property type="component" value="Unplaced"/>
</dbReference>
<evidence type="ECO:0000259" key="8">
    <source>
        <dbReference type="Pfam" id="PF12832"/>
    </source>
</evidence>
<dbReference type="PANTHER" id="PTHR16172">
    <property type="entry name" value="MAJOR FACILITATOR SUPERFAMILY DOMAIN-CONTAINING PROTEIN 6-LIKE"/>
    <property type="match status" value="1"/>
</dbReference>
<feature type="transmembrane region" description="Helical" evidence="7">
    <location>
        <begin position="565"/>
        <end position="584"/>
    </location>
</feature>
<evidence type="ECO:0000256" key="4">
    <source>
        <dbReference type="ARBA" id="ARBA00022989"/>
    </source>
</evidence>
<evidence type="ECO:0000313" key="9">
    <source>
        <dbReference type="Proteomes" id="UP001652740"/>
    </source>
</evidence>
<keyword evidence="5 7" id="KW-0472">Membrane</keyword>
<name>A0ABM3MTZ8_GALME</name>